<dbReference type="Proteomes" id="UP001175271">
    <property type="component" value="Unassembled WGS sequence"/>
</dbReference>
<dbReference type="EMBL" id="JAUCMV010000002">
    <property type="protein sequence ID" value="KAK0419057.1"/>
    <property type="molecule type" value="Genomic_DNA"/>
</dbReference>
<evidence type="ECO:0000313" key="3">
    <source>
        <dbReference type="Proteomes" id="UP001175271"/>
    </source>
</evidence>
<protein>
    <submittedName>
        <fullName evidence="2">Uncharacterized protein</fullName>
    </submittedName>
</protein>
<keyword evidence="3" id="KW-1185">Reference proteome</keyword>
<comment type="caution">
    <text evidence="2">The sequence shown here is derived from an EMBL/GenBank/DDBJ whole genome shotgun (WGS) entry which is preliminary data.</text>
</comment>
<proteinExistence type="predicted"/>
<accession>A0AA39M327</accession>
<dbReference type="AlphaFoldDB" id="A0AA39M327"/>
<evidence type="ECO:0000313" key="2">
    <source>
        <dbReference type="EMBL" id="KAK0419057.1"/>
    </source>
</evidence>
<reference evidence="2" key="1">
    <citation type="submission" date="2023-06" db="EMBL/GenBank/DDBJ databases">
        <title>Genomic analysis of the entomopathogenic nematode Steinernema hermaphroditum.</title>
        <authorList>
            <person name="Schwarz E.M."/>
            <person name="Heppert J.K."/>
            <person name="Baniya A."/>
            <person name="Schwartz H.T."/>
            <person name="Tan C.-H."/>
            <person name="Antoshechkin I."/>
            <person name="Sternberg P.W."/>
            <person name="Goodrich-Blair H."/>
            <person name="Dillman A.R."/>
        </authorList>
    </citation>
    <scope>NUCLEOTIDE SEQUENCE</scope>
    <source>
        <strain evidence="2">PS9179</strain>
        <tissue evidence="2">Whole animal</tissue>
    </source>
</reference>
<evidence type="ECO:0000256" key="1">
    <source>
        <dbReference type="SAM" id="SignalP"/>
    </source>
</evidence>
<feature type="signal peptide" evidence="1">
    <location>
        <begin position="1"/>
        <end position="19"/>
    </location>
</feature>
<organism evidence="2 3">
    <name type="scientific">Steinernema hermaphroditum</name>
    <dbReference type="NCBI Taxonomy" id="289476"/>
    <lineage>
        <taxon>Eukaryota</taxon>
        <taxon>Metazoa</taxon>
        <taxon>Ecdysozoa</taxon>
        <taxon>Nematoda</taxon>
        <taxon>Chromadorea</taxon>
        <taxon>Rhabditida</taxon>
        <taxon>Tylenchina</taxon>
        <taxon>Panagrolaimomorpha</taxon>
        <taxon>Strongyloidoidea</taxon>
        <taxon>Steinernematidae</taxon>
        <taxon>Steinernema</taxon>
    </lineage>
</organism>
<gene>
    <name evidence="2" type="ORF">QR680_013927</name>
</gene>
<keyword evidence="1" id="KW-0732">Signal</keyword>
<feature type="chain" id="PRO_5041264576" evidence="1">
    <location>
        <begin position="20"/>
        <end position="406"/>
    </location>
</feature>
<sequence length="406" mass="45562">MLFYSSVLLLICASNVVEAGCFTNDEEEPLLPVITDSEFEELRASMAEAKEVANPFIDSAIEAPVPIFQKFAAPAKFFLKRIFPSKDKVEGLGNEVVKSIDAIGKKLDAAKHRIVCKISSGPFAKTLGKARELMVKFKNLYEPKTEIGAINARRYMRNSCNCTLEQPINLILSLLQGSSNFATDCLKDVKFISEAFKMLEEQIRTVALVYSTHIATCHLYVMQIPNVDLIGVRLKRIYKDADRLKEFYKKNVAGGIRDRMEDVLMEQSLGDGNTTLHPKLVGIEAKINQVLSEYRHPKGQYHAYFWVTDGEKCVETALSLPEISANGADYQFKSGDVNFIIRHDPSISNTSTNSKTSFDFNTQLHSQPMVPDQALKHGDPPMRCSFMTEEFGQQLRSEGQSRRAQP</sequence>
<name>A0AA39M327_9BILA</name>